<evidence type="ECO:0000313" key="4">
    <source>
        <dbReference type="Proteomes" id="UP000032180"/>
    </source>
</evidence>
<dbReference type="Pfam" id="PF03478">
    <property type="entry name" value="Beta-prop_KIB1-4"/>
    <property type="match status" value="1"/>
</dbReference>
<reference evidence="3 4" key="1">
    <citation type="submission" date="2012-08" db="EMBL/GenBank/DDBJ databases">
        <title>Oryza genome evolution.</title>
        <authorList>
            <person name="Wing R.A."/>
        </authorList>
    </citation>
    <scope>NUCLEOTIDE SEQUENCE</scope>
</reference>
<dbReference type="Gramene" id="LPERR11G12960.1">
    <property type="protein sequence ID" value="LPERR11G12960.1"/>
    <property type="gene ID" value="LPERR11G12960"/>
</dbReference>
<sequence>MTPDWASLPGELVDLIGWKVLAAVCSHWAASTAAPRGHDVADPRFHPRRWMMLPEGHGLYPGHPSLRGHARFLNLSTGAIVRSRSSPTTPSSTPSTASSSSTATPTRPSASSTPSPATPSISRRWILSCRSEENKRRRVMKVCTSIAVSSTGTITVMLTLFHLQRVAYATAGVDQRWTLSAWELKHFIKPISFQRQILRTAVPVLRKAYIYQFNPPCPDAEEGLSHLPSAVKIAEFPLDTFIYFLNFNHKELLLVAYEDNSRSKLLVYRLADLVRGKIEPITSIGDHTLFLGECSLCVSHSAYKGGRSFPDIPPNSIICIHTLQKYPGSEGPARFEQYDLGIGIWTPVSDGDIFERPPPSPHTLTHHILMNKGIMYSCYINHTWLVKQDLRFGGCEVAISALRNHAPLPLANLANF</sequence>
<evidence type="ECO:0000313" key="3">
    <source>
        <dbReference type="EnsemblPlants" id="LPERR11G12960.1"/>
    </source>
</evidence>
<dbReference type="PANTHER" id="PTHR33165">
    <property type="entry name" value="F-BOX DOMAIN CONTAINING PROTEIN-LIKE-RELATED"/>
    <property type="match status" value="1"/>
</dbReference>
<accession>A0A0D9XSX6</accession>
<dbReference type="PANTHER" id="PTHR33165:SF106">
    <property type="entry name" value="EXPRESSED PROTEIN"/>
    <property type="match status" value="1"/>
</dbReference>
<name>A0A0D9XSX6_9ORYZ</name>
<dbReference type="Proteomes" id="UP000032180">
    <property type="component" value="Chromosome 11"/>
</dbReference>
<dbReference type="eggNOG" id="ENOG502R6EE">
    <property type="taxonomic scope" value="Eukaryota"/>
</dbReference>
<evidence type="ECO:0000259" key="2">
    <source>
        <dbReference type="Pfam" id="PF03478"/>
    </source>
</evidence>
<reference evidence="4" key="2">
    <citation type="submission" date="2013-12" db="EMBL/GenBank/DDBJ databases">
        <authorList>
            <person name="Yu Y."/>
            <person name="Lee S."/>
            <person name="de Baynast K."/>
            <person name="Wissotski M."/>
            <person name="Liu L."/>
            <person name="Talag J."/>
            <person name="Goicoechea J."/>
            <person name="Angelova A."/>
            <person name="Jetty R."/>
            <person name="Kudrna D."/>
            <person name="Golser W."/>
            <person name="Rivera L."/>
            <person name="Zhang J."/>
            <person name="Wing R."/>
        </authorList>
    </citation>
    <scope>NUCLEOTIDE SEQUENCE</scope>
</reference>
<proteinExistence type="predicted"/>
<keyword evidence="4" id="KW-1185">Reference proteome</keyword>
<reference evidence="3" key="3">
    <citation type="submission" date="2015-04" db="UniProtKB">
        <authorList>
            <consortium name="EnsemblPlants"/>
        </authorList>
    </citation>
    <scope>IDENTIFICATION</scope>
</reference>
<protein>
    <recommendedName>
        <fullName evidence="2">KIB1-4 beta-propeller domain-containing protein</fullName>
    </recommendedName>
</protein>
<organism evidence="3 4">
    <name type="scientific">Leersia perrieri</name>
    <dbReference type="NCBI Taxonomy" id="77586"/>
    <lineage>
        <taxon>Eukaryota</taxon>
        <taxon>Viridiplantae</taxon>
        <taxon>Streptophyta</taxon>
        <taxon>Embryophyta</taxon>
        <taxon>Tracheophyta</taxon>
        <taxon>Spermatophyta</taxon>
        <taxon>Magnoliopsida</taxon>
        <taxon>Liliopsida</taxon>
        <taxon>Poales</taxon>
        <taxon>Poaceae</taxon>
        <taxon>BOP clade</taxon>
        <taxon>Oryzoideae</taxon>
        <taxon>Oryzeae</taxon>
        <taxon>Oryzinae</taxon>
        <taxon>Leersia</taxon>
    </lineage>
</organism>
<dbReference type="InterPro" id="IPR005174">
    <property type="entry name" value="KIB1-4_b-propeller"/>
</dbReference>
<evidence type="ECO:0000256" key="1">
    <source>
        <dbReference type="SAM" id="MobiDB-lite"/>
    </source>
</evidence>
<dbReference type="AlphaFoldDB" id="A0A0D9XSX6"/>
<dbReference type="HOGENOM" id="CLU_040241_2_0_1"/>
<feature type="region of interest" description="Disordered" evidence="1">
    <location>
        <begin position="82"/>
        <end position="121"/>
    </location>
</feature>
<feature type="domain" description="KIB1-4 beta-propeller" evidence="2">
    <location>
        <begin position="114"/>
        <end position="319"/>
    </location>
</feature>
<dbReference type="EnsemblPlants" id="LPERR11G12960.1">
    <property type="protein sequence ID" value="LPERR11G12960.1"/>
    <property type="gene ID" value="LPERR11G12960"/>
</dbReference>